<dbReference type="AlphaFoldDB" id="A0AAC9GVR2"/>
<dbReference type="EMBL" id="CP013366">
    <property type="protein sequence ID" value="AOI67217.1"/>
    <property type="molecule type" value="Genomic_DNA"/>
</dbReference>
<organism evidence="1">
    <name type="scientific">Burkholderia territorii</name>
    <dbReference type="NCBI Taxonomy" id="1503055"/>
    <lineage>
        <taxon>Bacteria</taxon>
        <taxon>Pseudomonadati</taxon>
        <taxon>Pseudomonadota</taxon>
        <taxon>Betaproteobacteria</taxon>
        <taxon>Burkholderiales</taxon>
        <taxon>Burkholderiaceae</taxon>
        <taxon>Burkholderia</taxon>
        <taxon>Burkholderia cepacia complex</taxon>
    </lineage>
</organism>
<reference evidence="1" key="1">
    <citation type="submission" date="2015-12" db="EMBL/GenBank/DDBJ databases">
        <title>Diversity of Burkholderia near neighbor genomes.</title>
        <authorList>
            <person name="Sahl J."/>
            <person name="Wagner D."/>
            <person name="Keim P."/>
        </authorList>
    </citation>
    <scope>NUCLEOTIDE SEQUENCE [LARGE SCALE GENOMIC DNA]</scope>
    <source>
        <strain evidence="1">RF8-non-BP5</strain>
    </source>
</reference>
<sequence>MVGVALPLPVQLTEIVTAEVAALIVSYVPNAIDDGAFIVQVVAARAGNASSTTAPAASAAAAA</sequence>
<dbReference type="KEGG" id="btei:WS51_25390"/>
<protein>
    <submittedName>
        <fullName evidence="1">Uncharacterized protein</fullName>
    </submittedName>
</protein>
<accession>A0AAC9GVR2</accession>
<name>A0AAC9GVR2_9BURK</name>
<gene>
    <name evidence="1" type="ORF">WS51_25390</name>
</gene>
<proteinExistence type="predicted"/>
<evidence type="ECO:0000313" key="1">
    <source>
        <dbReference type="EMBL" id="AOI67217.1"/>
    </source>
</evidence>